<evidence type="ECO:0000313" key="2">
    <source>
        <dbReference type="Proteomes" id="UP000541969"/>
    </source>
</evidence>
<keyword evidence="2" id="KW-1185">Reference proteome</keyword>
<proteinExistence type="predicted"/>
<dbReference type="EMBL" id="JACBZT010000001">
    <property type="protein sequence ID" value="NYJ06416.1"/>
    <property type="molecule type" value="Genomic_DNA"/>
</dbReference>
<dbReference type="RefSeq" id="WP_179717514.1">
    <property type="nucleotide sequence ID" value="NZ_JACBZT010000001.1"/>
</dbReference>
<comment type="caution">
    <text evidence="1">The sequence shown here is derived from an EMBL/GenBank/DDBJ whole genome shotgun (WGS) entry which is preliminary data.</text>
</comment>
<reference evidence="1 2" key="1">
    <citation type="submission" date="2020-07" db="EMBL/GenBank/DDBJ databases">
        <title>Sequencing the genomes of 1000 actinobacteria strains.</title>
        <authorList>
            <person name="Klenk H.-P."/>
        </authorList>
    </citation>
    <scope>NUCLEOTIDE SEQUENCE [LARGE SCALE GENOMIC DNA]</scope>
    <source>
        <strain evidence="1 2">DSM 104001</strain>
    </source>
</reference>
<sequence>MIYRAAAALPYEDRSRALPGLRGQLRIMAVAAGTTPDWTTLTVAGPDERVGAQSPTRFEWHASVVVHGGTRSFRLPDLVPCPSADADDCRTAPLPAVR</sequence>
<gene>
    <name evidence="1" type="ORF">GGQ55_002694</name>
</gene>
<name>A0A853CGQ4_9ACTN</name>
<dbReference type="Proteomes" id="UP000541969">
    <property type="component" value="Unassembled WGS sequence"/>
</dbReference>
<dbReference type="AlphaFoldDB" id="A0A853CGQ4"/>
<accession>A0A853CGQ4</accession>
<evidence type="ECO:0000313" key="1">
    <source>
        <dbReference type="EMBL" id="NYJ06416.1"/>
    </source>
</evidence>
<organism evidence="1 2">
    <name type="scientific">Petropleomorpha daqingensis</name>
    <dbReference type="NCBI Taxonomy" id="2026353"/>
    <lineage>
        <taxon>Bacteria</taxon>
        <taxon>Bacillati</taxon>
        <taxon>Actinomycetota</taxon>
        <taxon>Actinomycetes</taxon>
        <taxon>Geodermatophilales</taxon>
        <taxon>Geodermatophilaceae</taxon>
        <taxon>Petropleomorpha</taxon>
    </lineage>
</organism>
<protein>
    <submittedName>
        <fullName evidence="1">Uncharacterized protein</fullName>
    </submittedName>
</protein>